<proteinExistence type="predicted"/>
<evidence type="ECO:0000313" key="2">
    <source>
        <dbReference type="Proteomes" id="UP000487268"/>
    </source>
</evidence>
<sequence>MGFPLSVRVMTTFQRNALGAAIAVALAFLVGTCGFQPRFGYRSLPEKPGRHMKTYRLPEDKVLPSTLEGSPVVRDEKLAIRPAKSGVLTEAELSGDRAKQVQSRSGKLTYRQVERVRAPCEDMLWKLDKVLPGTGCTQVARTVYHSTDGSYHALLAVIDVRDQKSAERLRQALTRKTGFVRIPMTVNFPKGARWERAHVTGLGHYVTVTWLQPTFPNRTSPDTAAEFARSAPRDPWAPILRAHR</sequence>
<keyword evidence="2" id="KW-1185">Reference proteome</keyword>
<gene>
    <name evidence="1" type="ORF">ACRB68_55840</name>
</gene>
<dbReference type="AlphaFoldDB" id="A0A7K0C1Z2"/>
<protein>
    <submittedName>
        <fullName evidence="1">Uncharacterized protein</fullName>
    </submittedName>
</protein>
<name>A0A7K0C1Z2_9ACTN</name>
<organism evidence="1 2">
    <name type="scientific">Actinomadura macrotermitis</name>
    <dbReference type="NCBI Taxonomy" id="2585200"/>
    <lineage>
        <taxon>Bacteria</taxon>
        <taxon>Bacillati</taxon>
        <taxon>Actinomycetota</taxon>
        <taxon>Actinomycetes</taxon>
        <taxon>Streptosporangiales</taxon>
        <taxon>Thermomonosporaceae</taxon>
        <taxon>Actinomadura</taxon>
    </lineage>
</organism>
<dbReference type="EMBL" id="WEGH01000003">
    <property type="protein sequence ID" value="MQY07483.1"/>
    <property type="molecule type" value="Genomic_DNA"/>
</dbReference>
<accession>A0A7K0C1Z2</accession>
<reference evidence="1 2" key="1">
    <citation type="submission" date="2019-10" db="EMBL/GenBank/DDBJ databases">
        <title>Actinomadura rubteroloni sp. nov. and Actinomadura macrotermitis sp. nov., isolated from the gut of fungus growing-termite Macrotermes natalensis.</title>
        <authorList>
            <person name="Benndorf R."/>
            <person name="Martin K."/>
            <person name="Kuefner M."/>
            <person name="De Beer W."/>
            <person name="Kaster A.-K."/>
            <person name="Vollmers J."/>
            <person name="Poulsen M."/>
            <person name="Beemelmanns C."/>
        </authorList>
    </citation>
    <scope>NUCLEOTIDE SEQUENCE [LARGE SCALE GENOMIC DNA]</scope>
    <source>
        <strain evidence="1 2">RB68</strain>
    </source>
</reference>
<comment type="caution">
    <text evidence="1">The sequence shown here is derived from an EMBL/GenBank/DDBJ whole genome shotgun (WGS) entry which is preliminary data.</text>
</comment>
<evidence type="ECO:0000313" key="1">
    <source>
        <dbReference type="EMBL" id="MQY07483.1"/>
    </source>
</evidence>
<dbReference type="Proteomes" id="UP000487268">
    <property type="component" value="Unassembled WGS sequence"/>
</dbReference>